<sequence>MIMLSNISWSNYAIAVIILLFLWYVFVLLKFYFGSLKELLHGKRKFRVFRTGTKKNSTESSDLFSEFREPFDTLEDGKELFSKLQSAIIESSQTNLSAVEFRNYIRFILEAYPYVKRSSLREKINALMVSECEKHPQLILTYPEMDGLWDEAIS</sequence>
<feature type="transmembrane region" description="Helical" evidence="1">
    <location>
        <begin position="12"/>
        <end position="33"/>
    </location>
</feature>
<gene>
    <name evidence="2" type="ORF">FLAPXU55_02115</name>
</gene>
<comment type="caution">
    <text evidence="2">The sequence shown here is derived from an EMBL/GenBank/DDBJ whole genome shotgun (WGS) entry which is preliminary data.</text>
</comment>
<organism evidence="2 3">
    <name type="scientific">Flavobacterium panici</name>
    <dbReference type="NCBI Taxonomy" id="2654843"/>
    <lineage>
        <taxon>Bacteria</taxon>
        <taxon>Pseudomonadati</taxon>
        <taxon>Bacteroidota</taxon>
        <taxon>Flavobacteriia</taxon>
        <taxon>Flavobacteriales</taxon>
        <taxon>Flavobacteriaceae</taxon>
        <taxon>Flavobacterium</taxon>
    </lineage>
</organism>
<evidence type="ECO:0000313" key="2">
    <source>
        <dbReference type="EMBL" id="CAC9974418.1"/>
    </source>
</evidence>
<keyword evidence="1" id="KW-1133">Transmembrane helix</keyword>
<dbReference type="Proteomes" id="UP000533639">
    <property type="component" value="Unassembled WGS sequence"/>
</dbReference>
<dbReference type="AlphaFoldDB" id="A0A9N8P1T7"/>
<name>A0A9N8P1T7_9FLAO</name>
<protein>
    <submittedName>
        <fullName evidence="2">Uncharacterized protein</fullName>
    </submittedName>
</protein>
<evidence type="ECO:0000256" key="1">
    <source>
        <dbReference type="SAM" id="Phobius"/>
    </source>
</evidence>
<reference evidence="2 3" key="1">
    <citation type="submission" date="2020-06" db="EMBL/GenBank/DDBJ databases">
        <authorList>
            <person name="Criscuolo A."/>
        </authorList>
    </citation>
    <scope>NUCLEOTIDE SEQUENCE [LARGE SCALE GENOMIC DNA]</scope>
    <source>
        <strain evidence="2">PXU-55</strain>
    </source>
</reference>
<evidence type="ECO:0000313" key="3">
    <source>
        <dbReference type="Proteomes" id="UP000533639"/>
    </source>
</evidence>
<keyword evidence="1" id="KW-0812">Transmembrane</keyword>
<accession>A0A9N8P1T7</accession>
<dbReference type="EMBL" id="CAIJDE010000040">
    <property type="protein sequence ID" value="CAC9974418.1"/>
    <property type="molecule type" value="Genomic_DNA"/>
</dbReference>
<keyword evidence="3" id="KW-1185">Reference proteome</keyword>
<proteinExistence type="predicted"/>
<keyword evidence="1" id="KW-0472">Membrane</keyword>